<dbReference type="RefSeq" id="WP_014402916.1">
    <property type="nucleotide sequence ID" value="NC_017033.1"/>
</dbReference>
<dbReference type="Proteomes" id="UP000005234">
    <property type="component" value="Chromosome"/>
</dbReference>
<evidence type="ECO:0008006" key="3">
    <source>
        <dbReference type="Google" id="ProtNLM"/>
    </source>
</evidence>
<gene>
    <name evidence="1" type="ordered locus">Fraau_1490</name>
</gene>
<dbReference type="eggNOG" id="ENOG50321SD">
    <property type="taxonomic scope" value="Bacteria"/>
</dbReference>
<organism evidence="1 2">
    <name type="scientific">Frateuria aurantia (strain ATCC 33424 / DSM 6220 / KCTC 2777 / LMG 1558 / NBRC 3245 / NCIMB 13370)</name>
    <name type="common">Acetobacter aurantius</name>
    <dbReference type="NCBI Taxonomy" id="767434"/>
    <lineage>
        <taxon>Bacteria</taxon>
        <taxon>Pseudomonadati</taxon>
        <taxon>Pseudomonadota</taxon>
        <taxon>Gammaproteobacteria</taxon>
        <taxon>Lysobacterales</taxon>
        <taxon>Rhodanobacteraceae</taxon>
        <taxon>Frateuria</taxon>
    </lineage>
</organism>
<dbReference type="STRING" id="767434.Fraau_1490"/>
<reference evidence="1" key="1">
    <citation type="submission" date="2012-02" db="EMBL/GenBank/DDBJ databases">
        <title>The complete genome of Frateuria aurantia DSM 6220.</title>
        <authorList>
            <consortium name="US DOE Joint Genome Institute (JGI-PGF)"/>
            <person name="Lucas S."/>
            <person name="Copeland A."/>
            <person name="Lapidus A."/>
            <person name="Glavina del Rio T."/>
            <person name="Dalin E."/>
            <person name="Tice H."/>
            <person name="Bruce D."/>
            <person name="Goodwin L."/>
            <person name="Pitluck S."/>
            <person name="Peters L."/>
            <person name="Ovchinnikova G."/>
            <person name="Teshima H."/>
            <person name="Kyrpides N."/>
            <person name="Mavromatis K."/>
            <person name="Ivanova N."/>
            <person name="Brettin T."/>
            <person name="Detter J.C."/>
            <person name="Han C."/>
            <person name="Larimer F."/>
            <person name="Land M."/>
            <person name="Hauser L."/>
            <person name="Markowitz V."/>
            <person name="Cheng J.-F."/>
            <person name="Hugenholtz P."/>
            <person name="Woyke T."/>
            <person name="Wu D."/>
            <person name="Brambilla E."/>
            <person name="Klenk H.-P."/>
            <person name="Eisen J.A."/>
        </authorList>
    </citation>
    <scope>NUCLEOTIDE SEQUENCE</scope>
    <source>
        <strain evidence="1">DSM 6220</strain>
    </source>
</reference>
<dbReference type="AlphaFoldDB" id="H8L667"/>
<sequence>MPAYLYRMPSGIPGDVTRYSVSTIEPVPTDSSNPFASFGIPGKIVSGKFVPLASGDTDVKVYGFLVRAYPTQNGVNQALGADTPLAGVMGNVLRRGYIAVKLNAGVAALGAPVYVRVGGATDSQPIGGIEAAADATAGNTIELANCTFMSAADASGNVEIAYNL</sequence>
<dbReference type="OrthoDB" id="8454702at2"/>
<name>H8L667_FRAAD</name>
<protein>
    <recommendedName>
        <fullName evidence="3">Bacteriophage protein</fullName>
    </recommendedName>
</protein>
<dbReference type="Pfam" id="PF23982">
    <property type="entry name" value="XM1_gp53_minor_capsid"/>
    <property type="match status" value="1"/>
</dbReference>
<keyword evidence="2" id="KW-1185">Reference proteome</keyword>
<accession>H8L667</accession>
<dbReference type="KEGG" id="fau:Fraau_1490"/>
<proteinExistence type="predicted"/>
<evidence type="ECO:0000313" key="1">
    <source>
        <dbReference type="EMBL" id="AFC85911.1"/>
    </source>
</evidence>
<evidence type="ECO:0000313" key="2">
    <source>
        <dbReference type="Proteomes" id="UP000005234"/>
    </source>
</evidence>
<dbReference type="InterPro" id="IPR056914">
    <property type="entry name" value="Gp53-like"/>
</dbReference>
<dbReference type="HOGENOM" id="CLU_138379_0_0_6"/>
<dbReference type="EMBL" id="CP003350">
    <property type="protein sequence ID" value="AFC85911.1"/>
    <property type="molecule type" value="Genomic_DNA"/>
</dbReference>